<dbReference type="PANTHER" id="PTHR23081">
    <property type="entry name" value="RNA POLYMERASE II CTD PHOSPHATASE"/>
    <property type="match status" value="1"/>
</dbReference>
<proteinExistence type="predicted"/>
<feature type="compositionally biased region" description="Polar residues" evidence="7">
    <location>
        <begin position="491"/>
        <end position="503"/>
    </location>
</feature>
<dbReference type="Gene3D" id="3.40.50.1000">
    <property type="entry name" value="HAD superfamily/HAD-like"/>
    <property type="match status" value="1"/>
</dbReference>
<keyword evidence="10" id="KW-1185">Reference proteome</keyword>
<dbReference type="EC" id="3.1.3.16" evidence="2"/>
<comment type="catalytic activity">
    <reaction evidence="6">
        <text>O-phospho-L-threonyl-[protein] + H2O = L-threonyl-[protein] + phosphate</text>
        <dbReference type="Rhea" id="RHEA:47004"/>
        <dbReference type="Rhea" id="RHEA-COMP:11060"/>
        <dbReference type="Rhea" id="RHEA-COMP:11605"/>
        <dbReference type="ChEBI" id="CHEBI:15377"/>
        <dbReference type="ChEBI" id="CHEBI:30013"/>
        <dbReference type="ChEBI" id="CHEBI:43474"/>
        <dbReference type="ChEBI" id="CHEBI:61977"/>
        <dbReference type="EC" id="3.1.3.16"/>
    </reaction>
</comment>
<dbReference type="AlphaFoldDB" id="A0A9W7ZYY5"/>
<evidence type="ECO:0000256" key="5">
    <source>
        <dbReference type="ARBA" id="ARBA00047761"/>
    </source>
</evidence>
<organism evidence="9 10">
    <name type="scientific">Tieghemiomyces parasiticus</name>
    <dbReference type="NCBI Taxonomy" id="78921"/>
    <lineage>
        <taxon>Eukaryota</taxon>
        <taxon>Fungi</taxon>
        <taxon>Fungi incertae sedis</taxon>
        <taxon>Zoopagomycota</taxon>
        <taxon>Kickxellomycotina</taxon>
        <taxon>Dimargaritomycetes</taxon>
        <taxon>Dimargaritales</taxon>
        <taxon>Dimargaritaceae</taxon>
        <taxon>Tieghemiomyces</taxon>
    </lineage>
</organism>
<evidence type="ECO:0000256" key="4">
    <source>
        <dbReference type="ARBA" id="ARBA00023242"/>
    </source>
</evidence>
<dbReference type="SUPFAM" id="SSF56784">
    <property type="entry name" value="HAD-like"/>
    <property type="match status" value="1"/>
</dbReference>
<feature type="region of interest" description="Disordered" evidence="7">
    <location>
        <begin position="33"/>
        <end position="67"/>
    </location>
</feature>
<evidence type="ECO:0000256" key="2">
    <source>
        <dbReference type="ARBA" id="ARBA00013081"/>
    </source>
</evidence>
<dbReference type="Proteomes" id="UP001150569">
    <property type="component" value="Unassembled WGS sequence"/>
</dbReference>
<gene>
    <name evidence="9" type="ORF">IWQ60_008374</name>
</gene>
<dbReference type="OrthoDB" id="10249888at2759"/>
<evidence type="ECO:0000256" key="1">
    <source>
        <dbReference type="ARBA" id="ARBA00004123"/>
    </source>
</evidence>
<dbReference type="GO" id="GO:0008420">
    <property type="term" value="F:RNA polymerase II CTD heptapeptide repeat phosphatase activity"/>
    <property type="evidence" value="ECO:0007669"/>
    <property type="project" value="InterPro"/>
</dbReference>
<comment type="catalytic activity">
    <reaction evidence="5">
        <text>O-phospho-L-seryl-[protein] + H2O = L-seryl-[protein] + phosphate</text>
        <dbReference type="Rhea" id="RHEA:20629"/>
        <dbReference type="Rhea" id="RHEA-COMP:9863"/>
        <dbReference type="Rhea" id="RHEA-COMP:11604"/>
        <dbReference type="ChEBI" id="CHEBI:15377"/>
        <dbReference type="ChEBI" id="CHEBI:29999"/>
        <dbReference type="ChEBI" id="CHEBI:43474"/>
        <dbReference type="ChEBI" id="CHEBI:83421"/>
        <dbReference type="EC" id="3.1.3.16"/>
    </reaction>
</comment>
<dbReference type="InterPro" id="IPR039189">
    <property type="entry name" value="Fcp1"/>
</dbReference>
<reference evidence="9" key="1">
    <citation type="submission" date="2022-07" db="EMBL/GenBank/DDBJ databases">
        <title>Phylogenomic reconstructions and comparative analyses of Kickxellomycotina fungi.</title>
        <authorList>
            <person name="Reynolds N.K."/>
            <person name="Stajich J.E."/>
            <person name="Barry K."/>
            <person name="Grigoriev I.V."/>
            <person name="Crous P."/>
            <person name="Smith M.E."/>
        </authorList>
    </citation>
    <scope>NUCLEOTIDE SEQUENCE</scope>
    <source>
        <strain evidence="9">RSA 861</strain>
    </source>
</reference>
<dbReference type="Pfam" id="PF03031">
    <property type="entry name" value="NIF"/>
    <property type="match status" value="1"/>
</dbReference>
<keyword evidence="3" id="KW-0378">Hydrolase</keyword>
<dbReference type="PROSITE" id="PS50969">
    <property type="entry name" value="FCP1"/>
    <property type="match status" value="1"/>
</dbReference>
<feature type="domain" description="FCP1 homology" evidence="8">
    <location>
        <begin position="231"/>
        <end position="449"/>
    </location>
</feature>
<feature type="region of interest" description="Disordered" evidence="7">
    <location>
        <begin position="491"/>
        <end position="639"/>
    </location>
</feature>
<evidence type="ECO:0000313" key="10">
    <source>
        <dbReference type="Proteomes" id="UP001150569"/>
    </source>
</evidence>
<dbReference type="EMBL" id="JANBPT010000621">
    <property type="protein sequence ID" value="KAJ1915622.1"/>
    <property type="molecule type" value="Genomic_DNA"/>
</dbReference>
<evidence type="ECO:0000313" key="9">
    <source>
        <dbReference type="EMBL" id="KAJ1915622.1"/>
    </source>
</evidence>
<evidence type="ECO:0000256" key="7">
    <source>
        <dbReference type="SAM" id="MobiDB-lite"/>
    </source>
</evidence>
<dbReference type="PANTHER" id="PTHR23081:SF36">
    <property type="entry name" value="RNA POLYMERASE II SUBUNIT A C-TERMINAL DOMAIN PHOSPHATASE"/>
    <property type="match status" value="1"/>
</dbReference>
<feature type="compositionally biased region" description="Basic and acidic residues" evidence="7">
    <location>
        <begin position="579"/>
        <end position="591"/>
    </location>
</feature>
<comment type="subcellular location">
    <subcellularLocation>
        <location evidence="1">Nucleus</location>
    </subcellularLocation>
</comment>
<evidence type="ECO:0000256" key="6">
    <source>
        <dbReference type="ARBA" id="ARBA00048336"/>
    </source>
</evidence>
<evidence type="ECO:0000259" key="8">
    <source>
        <dbReference type="PROSITE" id="PS50969"/>
    </source>
</evidence>
<evidence type="ECO:0000256" key="3">
    <source>
        <dbReference type="ARBA" id="ARBA00022801"/>
    </source>
</evidence>
<dbReference type="GO" id="GO:0005634">
    <property type="term" value="C:nucleus"/>
    <property type="evidence" value="ECO:0007669"/>
    <property type="project" value="UniProtKB-SubCell"/>
</dbReference>
<comment type="caution">
    <text evidence="9">The sequence shown here is derived from an EMBL/GenBank/DDBJ whole genome shotgun (WGS) entry which is preliminary data.</text>
</comment>
<dbReference type="InterPro" id="IPR036412">
    <property type="entry name" value="HAD-like_sf"/>
</dbReference>
<keyword evidence="4" id="KW-0539">Nucleus</keyword>
<feature type="compositionally biased region" description="Gly residues" evidence="7">
    <location>
        <begin position="624"/>
        <end position="639"/>
    </location>
</feature>
<name>A0A9W7ZYY5_9FUNG</name>
<feature type="compositionally biased region" description="Gly residues" evidence="7">
    <location>
        <begin position="592"/>
        <end position="608"/>
    </location>
</feature>
<dbReference type="InterPro" id="IPR004274">
    <property type="entry name" value="FCP1_dom"/>
</dbReference>
<dbReference type="InterPro" id="IPR023214">
    <property type="entry name" value="HAD_sf"/>
</dbReference>
<accession>A0A9W7ZYY5</accession>
<feature type="compositionally biased region" description="Low complexity" evidence="7">
    <location>
        <begin position="520"/>
        <end position="536"/>
    </location>
</feature>
<dbReference type="SMART" id="SM00577">
    <property type="entry name" value="CPDc"/>
    <property type="match status" value="1"/>
</dbReference>
<protein>
    <recommendedName>
        <fullName evidence="2">protein-serine/threonine phosphatase</fullName>
        <ecNumber evidence="2">3.1.3.16</ecNumber>
    </recommendedName>
</protein>
<sequence length="639" mass="70469">MFTSRPSRQELEVLANVQANLQYATRLAFHGSPRARAPHLPPPPPNGGDTSSPTQHRQPRPYQPPSVGSLPWGIRSPCVPNQWAPTLILNPALVGGSPSWAASRPGNDGTAGSPAHIPLVTREMNLPADAARTFFLDRQYHVMGMLPRSFFVVLKLNHAAHHFVFDFPDHPWFRDLFGLRQSCYVRMRVENSTEEWDLHLKPSLDSSNLFGYIYRRSDLRRIIVEQQQALLQSRRLPLVFDLDDTLVRVVGNNDPRYVTEREAARIPHRVRDLEDGRKIVLGDRVHEFLEWAHQFYEISVCSLGDPNYVKMVVKVLDPSQTWIKGILYSARPEYNHNVQAGLKNTPAKNLLAIYAFCTLSPQEYRGSLRAPAAQVVAQETGNGGSSILPPSSESGTLQATSLHLPLVIDDMPSMWAPDQQDNVISVRDRRGQNIWDVALFPMVQHVLSYVHTEFFRRLDVFSANQRETDPPSASGIYKDYLRGMLREQIGSTPVSTPRSQLSTPPGPVPLDNGNGAAPLNSSNGYRNGSNSNSSNGGPPPVPPPVGGYVRNHGNHEYRPAEPPQPTPPNSQSAGPGTNYDRRGPGYPDPHRQGGGHVPPVNGHGGGHPGNMPSHSLHRNPNSGSGHGWTHGRGNGGGPR</sequence>